<evidence type="ECO:0000256" key="2">
    <source>
        <dbReference type="ARBA" id="ARBA00004514"/>
    </source>
</evidence>
<evidence type="ECO:0000256" key="6">
    <source>
        <dbReference type="ARBA" id="ARBA00023159"/>
    </source>
</evidence>
<dbReference type="EMBL" id="JBAMIC010000001">
    <property type="protein sequence ID" value="KAK7113856.1"/>
    <property type="molecule type" value="Genomic_DNA"/>
</dbReference>
<evidence type="ECO:0000256" key="3">
    <source>
        <dbReference type="ARBA" id="ARBA00022490"/>
    </source>
</evidence>
<keyword evidence="7" id="KW-0804">Transcription</keyword>
<dbReference type="GO" id="GO:0005776">
    <property type="term" value="C:autophagosome"/>
    <property type="evidence" value="ECO:0007669"/>
    <property type="project" value="UniProtKB-SubCell"/>
</dbReference>
<evidence type="ECO:0000313" key="13">
    <source>
        <dbReference type="Proteomes" id="UP001374579"/>
    </source>
</evidence>
<sequence length="285" mass="31067">MFGRLNDFLFGSSETDNAAVDGTQASQQVDLDTKEGDMGWELVVVPGKDDCVSPVEAGKGRRRQKRRKSSPRHQVHAGACGVVRDSSHLPSSAATPCSDGGEVVTEGESRSSDCESQDSGRELVMWDRGSGGPRLASQLGESWIVTPPPCFTGTGSINTHLSSSPLENLLIEHPSMSVYNSLQDHPEQEESLQPEEMEVVRASEGAAMPTRVTRSSVGVAQQIKLTRCHQRKQQVEGRKQLSRKNVERSNKARVVHSTCGKQVSARNRVLRPSGCMSGRRTQRAF</sequence>
<keyword evidence="8" id="KW-0539">Nucleus</keyword>
<dbReference type="PANTHER" id="PTHR31671:SF3">
    <property type="entry name" value="DIABETES AND OBESITY REGULATED, ISOFORM G"/>
    <property type="match status" value="1"/>
</dbReference>
<keyword evidence="5" id="KW-0805">Transcription regulation</keyword>
<evidence type="ECO:0000256" key="10">
    <source>
        <dbReference type="ARBA" id="ARBA00034306"/>
    </source>
</evidence>
<keyword evidence="13" id="KW-1185">Reference proteome</keyword>
<feature type="compositionally biased region" description="Basic residues" evidence="11">
    <location>
        <begin position="60"/>
        <end position="75"/>
    </location>
</feature>
<feature type="compositionally biased region" description="Basic and acidic residues" evidence="11">
    <location>
        <begin position="233"/>
        <end position="250"/>
    </location>
</feature>
<feature type="region of interest" description="Disordered" evidence="11">
    <location>
        <begin position="51"/>
        <end position="119"/>
    </location>
</feature>
<keyword evidence="9" id="KW-0968">Cytoplasmic vesicle</keyword>
<name>A0AAN9BYH1_9CAEN</name>
<accession>A0AAN9BYH1</accession>
<keyword evidence="3" id="KW-0963">Cytoplasm</keyword>
<dbReference type="GO" id="GO:0000045">
    <property type="term" value="P:autophagosome assembly"/>
    <property type="evidence" value="ECO:0007669"/>
    <property type="project" value="TreeGrafter"/>
</dbReference>
<dbReference type="GO" id="GO:0016604">
    <property type="term" value="C:nuclear body"/>
    <property type="evidence" value="ECO:0007669"/>
    <property type="project" value="UniProtKB-SubCell"/>
</dbReference>
<organism evidence="12 13">
    <name type="scientific">Littorina saxatilis</name>
    <dbReference type="NCBI Taxonomy" id="31220"/>
    <lineage>
        <taxon>Eukaryota</taxon>
        <taxon>Metazoa</taxon>
        <taxon>Spiralia</taxon>
        <taxon>Lophotrochozoa</taxon>
        <taxon>Mollusca</taxon>
        <taxon>Gastropoda</taxon>
        <taxon>Caenogastropoda</taxon>
        <taxon>Littorinimorpha</taxon>
        <taxon>Littorinoidea</taxon>
        <taxon>Littorinidae</taxon>
        <taxon>Littorina</taxon>
    </lineage>
</organism>
<evidence type="ECO:0000313" key="12">
    <source>
        <dbReference type="EMBL" id="KAK7113856.1"/>
    </source>
</evidence>
<evidence type="ECO:0000256" key="4">
    <source>
        <dbReference type="ARBA" id="ARBA00023006"/>
    </source>
</evidence>
<reference evidence="12 13" key="1">
    <citation type="submission" date="2024-02" db="EMBL/GenBank/DDBJ databases">
        <title>Chromosome-scale genome assembly of the rough periwinkle Littorina saxatilis.</title>
        <authorList>
            <person name="De Jode A."/>
            <person name="Faria R."/>
            <person name="Formenti G."/>
            <person name="Sims Y."/>
            <person name="Smith T.P."/>
            <person name="Tracey A."/>
            <person name="Wood J.M.D."/>
            <person name="Zagrodzka Z.B."/>
            <person name="Johannesson K."/>
            <person name="Butlin R.K."/>
            <person name="Leder E.H."/>
        </authorList>
    </citation>
    <scope>NUCLEOTIDE SEQUENCE [LARGE SCALE GENOMIC DNA]</scope>
    <source>
        <strain evidence="12">Snail1</strain>
        <tissue evidence="12">Muscle</tissue>
    </source>
</reference>
<evidence type="ECO:0000256" key="7">
    <source>
        <dbReference type="ARBA" id="ARBA00023163"/>
    </source>
</evidence>
<keyword evidence="6" id="KW-0010">Activator</keyword>
<dbReference type="GO" id="GO:0045893">
    <property type="term" value="P:positive regulation of DNA-templated transcription"/>
    <property type="evidence" value="ECO:0007669"/>
    <property type="project" value="TreeGrafter"/>
</dbReference>
<feature type="compositionally biased region" description="Basic and acidic residues" evidence="11">
    <location>
        <begin position="107"/>
        <end position="119"/>
    </location>
</feature>
<comment type="caution">
    <text evidence="12">The sequence shown here is derived from an EMBL/GenBank/DDBJ whole genome shotgun (WGS) entry which is preliminary data.</text>
</comment>
<dbReference type="Proteomes" id="UP001374579">
    <property type="component" value="Unassembled WGS sequence"/>
</dbReference>
<dbReference type="PANTHER" id="PTHR31671">
    <property type="entry name" value="DIABETES AND OBESITY REGULATED, ISOFORM G"/>
    <property type="match status" value="1"/>
</dbReference>
<evidence type="ECO:0008006" key="14">
    <source>
        <dbReference type="Google" id="ProtNLM"/>
    </source>
</evidence>
<dbReference type="Pfam" id="PF14839">
    <property type="entry name" value="DOR"/>
    <property type="match status" value="1"/>
</dbReference>
<keyword evidence="4" id="KW-0072">Autophagy</keyword>
<evidence type="ECO:0000256" key="5">
    <source>
        <dbReference type="ARBA" id="ARBA00023015"/>
    </source>
</evidence>
<protein>
    <recommendedName>
        <fullName evidence="14">Tumor protein p53-inducible nuclear protein 1</fullName>
    </recommendedName>
</protein>
<evidence type="ECO:0000256" key="11">
    <source>
        <dbReference type="SAM" id="MobiDB-lite"/>
    </source>
</evidence>
<dbReference type="GO" id="GO:0005829">
    <property type="term" value="C:cytosol"/>
    <property type="evidence" value="ECO:0007669"/>
    <property type="project" value="UniProtKB-SubCell"/>
</dbReference>
<dbReference type="AlphaFoldDB" id="A0AAN9BYH1"/>
<proteinExistence type="predicted"/>
<feature type="region of interest" description="Disordered" evidence="11">
    <location>
        <begin position="231"/>
        <end position="257"/>
    </location>
</feature>
<evidence type="ECO:0000256" key="9">
    <source>
        <dbReference type="ARBA" id="ARBA00023329"/>
    </source>
</evidence>
<evidence type="ECO:0000256" key="1">
    <source>
        <dbReference type="ARBA" id="ARBA00004419"/>
    </source>
</evidence>
<evidence type="ECO:0000256" key="8">
    <source>
        <dbReference type="ARBA" id="ARBA00023242"/>
    </source>
</evidence>
<gene>
    <name evidence="12" type="ORF">V1264_000018</name>
</gene>
<comment type="subcellular location">
    <subcellularLocation>
        <location evidence="2">Cytoplasm</location>
        <location evidence="2">Cytosol</location>
    </subcellularLocation>
    <subcellularLocation>
        <location evidence="1">Cytoplasmic vesicle</location>
        <location evidence="1">Autophagosome</location>
    </subcellularLocation>
    <subcellularLocation>
        <location evidence="10">Nucleus</location>
        <location evidence="10">Nuclear body</location>
    </subcellularLocation>
</comment>
<dbReference type="GO" id="GO:0031410">
    <property type="term" value="C:cytoplasmic vesicle"/>
    <property type="evidence" value="ECO:0007669"/>
    <property type="project" value="UniProtKB-KW"/>
</dbReference>
<dbReference type="InterPro" id="IPR029431">
    <property type="entry name" value="TP53INP"/>
</dbReference>